<dbReference type="SMART" id="SM00901">
    <property type="entry name" value="FRG"/>
    <property type="match status" value="1"/>
</dbReference>
<dbReference type="RefSeq" id="WP_054608633.1">
    <property type="nucleotide sequence ID" value="NZ_AP025160.1"/>
</dbReference>
<feature type="domain" description="FRG" evidence="1">
    <location>
        <begin position="155"/>
        <end position="257"/>
    </location>
</feature>
<dbReference type="Proteomes" id="UP000248886">
    <property type="component" value="Unassembled WGS sequence"/>
</dbReference>
<evidence type="ECO:0000313" key="3">
    <source>
        <dbReference type="Proteomes" id="UP000248886"/>
    </source>
</evidence>
<comment type="caution">
    <text evidence="2">The sequence shown here is derived from an EMBL/GenBank/DDBJ whole genome shotgun (WGS) entry which is preliminary data.</text>
</comment>
<organism evidence="2 3">
    <name type="scientific">Acidithiobacillus ferrooxidans</name>
    <name type="common">Thiobacillus ferrooxidans</name>
    <dbReference type="NCBI Taxonomy" id="920"/>
    <lineage>
        <taxon>Bacteria</taxon>
        <taxon>Pseudomonadati</taxon>
        <taxon>Pseudomonadota</taxon>
        <taxon>Acidithiobacillia</taxon>
        <taxon>Acidithiobacillales</taxon>
        <taxon>Acidithiobacillaceae</taxon>
        <taxon>Acidithiobacillus</taxon>
    </lineage>
</organism>
<dbReference type="OrthoDB" id="9816036at2"/>
<accession>A0A2W1KKR8</accession>
<dbReference type="AlphaFoldDB" id="A0A2W1KKR8"/>
<proteinExistence type="predicted"/>
<evidence type="ECO:0000259" key="1">
    <source>
        <dbReference type="SMART" id="SM00901"/>
    </source>
</evidence>
<protein>
    <submittedName>
        <fullName evidence="2">FRG domain-containing protein</fullName>
    </submittedName>
</protein>
<evidence type="ECO:0000313" key="2">
    <source>
        <dbReference type="EMBL" id="PZD82444.1"/>
    </source>
</evidence>
<dbReference type="InterPro" id="IPR014966">
    <property type="entry name" value="FRG-dom"/>
</dbReference>
<sequence length="378" mass="43236">MTQNGTPNIISGQYIGGYTNLTIGKNSFLCVNIDHIDAGDHEAHATIFSGDTIYTTKFSFNWIRTSQLIDVHIDSITEYIRQADGNFKKSDINKQQHQTAELSIAWVEGLRLSWKTDSGQLLQSEGLAQRANEPSTLSATKTTWKDFKHLIEDLEETRYIFRGQSSPGKLRTSFHRTNRSNLSRYHKINIPQLQHLISSVHRNYFSISEISELISMLTLAQHHGYPTPILDWTISPYIAAYFAFLYAQIESKPGIVKPFSEHIRIYQFDLKEYQNDFPQFNEINDISLHVSFSVTSPLDNPRAIPQQSISCISTIDDIETYIEYLNKKNCKNYLSAYDIPISERAKALKDLELMGITHASLFPGLDGMCAYLKHKHFQ</sequence>
<name>A0A2W1KKR8_ACIFR</name>
<dbReference type="Pfam" id="PF08867">
    <property type="entry name" value="FRG"/>
    <property type="match status" value="1"/>
</dbReference>
<reference evidence="2 3" key="1">
    <citation type="submission" date="2018-06" db="EMBL/GenBank/DDBJ databases">
        <title>Draft sequence of Acidithiobacillus ferrooxidans CCM 4253.</title>
        <authorList>
            <person name="Moya-Beltran A."/>
            <person name="Castro M."/>
            <person name="Covarrubias P.C."/>
            <person name="Issotta F."/>
            <person name="Janiczek O."/>
            <person name="Mandl M."/>
            <person name="Kucera J."/>
            <person name="Quatrini R."/>
        </authorList>
    </citation>
    <scope>NUCLEOTIDE SEQUENCE [LARGE SCALE GENOMIC DNA]</scope>
    <source>
        <strain evidence="2 3">CCM 4253</strain>
    </source>
</reference>
<gene>
    <name evidence="2" type="ORF">DN052_05350</name>
</gene>
<dbReference type="EMBL" id="QKQP01000001">
    <property type="protein sequence ID" value="PZD82444.1"/>
    <property type="molecule type" value="Genomic_DNA"/>
</dbReference>